<dbReference type="VEuPathDB" id="VectorBase:AATE004565"/>
<sequence length="244" mass="26341">MPFGVRGTAKLPLSHPSTLSCCPAGLFVWFSISDSSLPSSEIISSLEWLSCSLRLRFTRLFFVMTRPRLSDMLPQLRVAPSTALSASRKLDTPFASIDALVGDAGRSLLGNRGDTPNAGLLTLVVHGEHAALEIFKILNIVIDEIASRFQHASPRAGYVIGLWEFGAVVLEQTSAGNEFLVYFCGRAVVPGNSGVACGVGQEPLSTARCRLSKPGDNDLREWNGDAMSLMKTTECAPEWLGEEL</sequence>
<dbReference type="AlphaFoldDB" id="A0A182ISC1"/>
<protein>
    <submittedName>
        <fullName evidence="1">Uncharacterized protein</fullName>
    </submittedName>
</protein>
<evidence type="ECO:0000313" key="1">
    <source>
        <dbReference type="EnsemblMetazoa" id="AATE004565-PA.1"/>
    </source>
</evidence>
<organism evidence="1">
    <name type="scientific">Anopheles atroparvus</name>
    <name type="common">European mosquito</name>
    <dbReference type="NCBI Taxonomy" id="41427"/>
    <lineage>
        <taxon>Eukaryota</taxon>
        <taxon>Metazoa</taxon>
        <taxon>Ecdysozoa</taxon>
        <taxon>Arthropoda</taxon>
        <taxon>Hexapoda</taxon>
        <taxon>Insecta</taxon>
        <taxon>Pterygota</taxon>
        <taxon>Neoptera</taxon>
        <taxon>Endopterygota</taxon>
        <taxon>Diptera</taxon>
        <taxon>Nematocera</taxon>
        <taxon>Culicoidea</taxon>
        <taxon>Culicidae</taxon>
        <taxon>Anophelinae</taxon>
        <taxon>Anopheles</taxon>
    </lineage>
</organism>
<reference evidence="1" key="1">
    <citation type="submission" date="2022-08" db="UniProtKB">
        <authorList>
            <consortium name="EnsemblMetazoa"/>
        </authorList>
    </citation>
    <scope>IDENTIFICATION</scope>
    <source>
        <strain evidence="1">EBRO</strain>
    </source>
</reference>
<proteinExistence type="predicted"/>
<accession>A0A182ISC1</accession>
<dbReference type="PROSITE" id="PS51257">
    <property type="entry name" value="PROKAR_LIPOPROTEIN"/>
    <property type="match status" value="1"/>
</dbReference>
<dbReference type="EnsemblMetazoa" id="AATE004565-RA">
    <property type="protein sequence ID" value="AATE004565-PA.1"/>
    <property type="gene ID" value="AATE004565"/>
</dbReference>
<name>A0A182ISC1_ANOAO</name>